<evidence type="ECO:0000256" key="1">
    <source>
        <dbReference type="SAM" id="MobiDB-lite"/>
    </source>
</evidence>
<reference evidence="3" key="1">
    <citation type="submission" date="2013-11" db="EMBL/GenBank/DDBJ databases">
        <title>The Genome Sequence of Phytophthora parasitica CHvinca01.</title>
        <authorList>
            <consortium name="The Broad Institute Genomics Platform"/>
            <person name="Russ C."/>
            <person name="Tyler B."/>
            <person name="Panabieres F."/>
            <person name="Shan W."/>
            <person name="Tripathy S."/>
            <person name="Grunwald N."/>
            <person name="Machado M."/>
            <person name="Johnson C.S."/>
            <person name="Arredondo F."/>
            <person name="Hong C."/>
            <person name="Coffey M."/>
            <person name="Young S.K."/>
            <person name="Zeng Q."/>
            <person name="Gargeya S."/>
            <person name="Fitzgerald M."/>
            <person name="Abouelleil A."/>
            <person name="Alvarado L."/>
            <person name="Chapman S.B."/>
            <person name="Gainer-Dewar J."/>
            <person name="Goldberg J."/>
            <person name="Griggs A."/>
            <person name="Gujja S."/>
            <person name="Hansen M."/>
            <person name="Howarth C."/>
            <person name="Imamovic A."/>
            <person name="Ireland A."/>
            <person name="Larimer J."/>
            <person name="McCowan C."/>
            <person name="Murphy C."/>
            <person name="Pearson M."/>
            <person name="Poon T.W."/>
            <person name="Priest M."/>
            <person name="Roberts A."/>
            <person name="Saif S."/>
            <person name="Shea T."/>
            <person name="Sykes S."/>
            <person name="Wortman J."/>
            <person name="Nusbaum C."/>
            <person name="Birren B."/>
        </authorList>
    </citation>
    <scope>NUCLEOTIDE SEQUENCE [LARGE SCALE GENOMIC DNA]</scope>
    <source>
        <strain evidence="3">CHvinca01</strain>
    </source>
</reference>
<accession>W2LQF7</accession>
<proteinExistence type="predicted"/>
<keyword evidence="2" id="KW-0472">Membrane</keyword>
<feature type="transmembrane region" description="Helical" evidence="2">
    <location>
        <begin position="6"/>
        <end position="28"/>
    </location>
</feature>
<feature type="region of interest" description="Disordered" evidence="1">
    <location>
        <begin position="277"/>
        <end position="302"/>
    </location>
</feature>
<feature type="non-terminal residue" evidence="3">
    <location>
        <position position="1"/>
    </location>
</feature>
<dbReference type="EMBL" id="KI678250">
    <property type="protein sequence ID" value="ETL99728.1"/>
    <property type="molecule type" value="Genomic_DNA"/>
</dbReference>
<dbReference type="Proteomes" id="UP000054423">
    <property type="component" value="Unassembled WGS sequence"/>
</dbReference>
<dbReference type="OrthoDB" id="125073at2759"/>
<feature type="region of interest" description="Disordered" evidence="1">
    <location>
        <begin position="90"/>
        <end position="132"/>
    </location>
</feature>
<evidence type="ECO:0000313" key="3">
    <source>
        <dbReference type="EMBL" id="ETL99728.1"/>
    </source>
</evidence>
<dbReference type="AlphaFoldDB" id="W2LQF7"/>
<gene>
    <name evidence="3" type="ORF">L917_03458</name>
</gene>
<keyword evidence="2" id="KW-0812">Transmembrane</keyword>
<name>W2LQF7_PHYNI</name>
<keyword evidence="2" id="KW-1133">Transmembrane helix</keyword>
<sequence length="377" mass="42423">VFVRSGGLEFVTAIGSASLVAPIIAIILQHVRFNLDEWTESEIEDIGSTILDPTIGESFCPPPVQQFRQELPSKSAKNSDRDQLAGLFDPFVDDDDGLPVGASVDEQTRLRPHEHAASKKRSRDQPREFGVLPHGAMTNQRHRTALNHDALIVEKLSGDPQLLDRFLQVREASGKHSDIAREGNRRSMDLDVEEKRAPEKRVLLDTNAVKWSEAEVASLVYWINDLLEEFRGAAENGDDFRQVRTRCSTDDRLLKDLMFVKVHRQVDTLRAETVAEDTRCQEQRPAAASRQQPSLAEKKRSGRIPRDVLRRLPVQVDPATGETTALCMRYLSKYGCTEKDGACPSEHGHFIPNTLHDVVKAEINKRFGGLKNEHKRL</sequence>
<dbReference type="VEuPathDB" id="FungiDB:PPTG_08549"/>
<evidence type="ECO:0000256" key="2">
    <source>
        <dbReference type="SAM" id="Phobius"/>
    </source>
</evidence>
<feature type="compositionally biased region" description="Basic and acidic residues" evidence="1">
    <location>
        <begin position="106"/>
        <end position="127"/>
    </location>
</feature>
<protein>
    <submittedName>
        <fullName evidence="3">Uncharacterized protein</fullName>
    </submittedName>
</protein>
<organism evidence="3">
    <name type="scientific">Phytophthora nicotianae</name>
    <name type="common">Potato buckeye rot agent</name>
    <name type="synonym">Phytophthora parasitica</name>
    <dbReference type="NCBI Taxonomy" id="4792"/>
    <lineage>
        <taxon>Eukaryota</taxon>
        <taxon>Sar</taxon>
        <taxon>Stramenopiles</taxon>
        <taxon>Oomycota</taxon>
        <taxon>Peronosporomycetes</taxon>
        <taxon>Peronosporales</taxon>
        <taxon>Peronosporaceae</taxon>
        <taxon>Phytophthora</taxon>
    </lineage>
</organism>